<gene>
    <name evidence="2" type="ORF">A3A20_02915</name>
</gene>
<dbReference type="EMBL" id="MGIR01000002">
    <property type="protein sequence ID" value="OGM91493.1"/>
    <property type="molecule type" value="Genomic_DNA"/>
</dbReference>
<sequence length="636" mass="65149">MSITLKKASVIGVAIATVVWLSGAAMLIPVASAQSTDATIQQLLVQIAALQAQLVALQGGSSTAYSFTRDLTEGVSGADVTALQNYLTSTGHFTHPTATGFFGSITKAAVAAWQAANGVAPAVGYFGSISKAKYTSLIGSVVVTVPTTPTTPTVPVTITTPGAEGSVTAKYAASPVTGQNAFANSANVGAVGLEVKATNSDVVVNRLDVKFSSRPWLYMSRLTVADGSTSVKTVDVTSVNTIETTVGTNYTVRAEGLNILVSKDQTKTINVWIDPILPAGETEKTLTYEIIANAFRATDGAGLTQNAPVGALGARTVVIKTGDVASLEVSENSSNPNKGRNVLVSETATTEGILALVLDVKSKSNGSYVREVHMSSTYPTSSVLKLYDGSTLLKSITQAATDVNNTFDDLSVFVAKDATKTFTLRVDIPKQTAVAATVTANSGVTGASNTIVAEDATTFATVNVTGSNVTSGLAYLADKAPTLALVSASMSAASKPSGALDGSNTSQATFTIRVNVTANGGDIYVASNTLTASSGVLATATPVASMSFLGAATSLISGATETTDALNWKVSNGATNYFEVAGTVVHAGNPTDPAQFARALLYSIGWGVSDATADRTVQTWGLDDLKTGEVQLLPTN</sequence>
<accession>A0A1F8DS86</accession>
<protein>
    <recommendedName>
        <fullName evidence="1">Peptidoglycan binding-like domain-containing protein</fullName>
    </recommendedName>
</protein>
<evidence type="ECO:0000313" key="2">
    <source>
        <dbReference type="EMBL" id="OGM91493.1"/>
    </source>
</evidence>
<comment type="caution">
    <text evidence="2">The sequence shown here is derived from an EMBL/GenBank/DDBJ whole genome shotgun (WGS) entry which is preliminary data.</text>
</comment>
<dbReference type="InterPro" id="IPR036366">
    <property type="entry name" value="PGBDSf"/>
</dbReference>
<name>A0A1F8DS86_9BACT</name>
<dbReference type="AlphaFoldDB" id="A0A1F8DS86"/>
<organism evidence="2 3">
    <name type="scientific">Candidatus Wolfebacteria bacterium RIFCSPLOWO2_01_FULL_45_19</name>
    <dbReference type="NCBI Taxonomy" id="1802557"/>
    <lineage>
        <taxon>Bacteria</taxon>
        <taxon>Candidatus Wolfeibacteriota</taxon>
    </lineage>
</organism>
<reference evidence="2 3" key="1">
    <citation type="journal article" date="2016" name="Nat. Commun.">
        <title>Thousands of microbial genomes shed light on interconnected biogeochemical processes in an aquifer system.</title>
        <authorList>
            <person name="Anantharaman K."/>
            <person name="Brown C.T."/>
            <person name="Hug L.A."/>
            <person name="Sharon I."/>
            <person name="Castelle C.J."/>
            <person name="Probst A.J."/>
            <person name="Thomas B.C."/>
            <person name="Singh A."/>
            <person name="Wilkins M.J."/>
            <person name="Karaoz U."/>
            <person name="Brodie E.L."/>
            <person name="Williams K.H."/>
            <person name="Hubbard S.S."/>
            <person name="Banfield J.F."/>
        </authorList>
    </citation>
    <scope>NUCLEOTIDE SEQUENCE [LARGE SCALE GENOMIC DNA]</scope>
</reference>
<dbReference type="Proteomes" id="UP000178946">
    <property type="component" value="Unassembled WGS sequence"/>
</dbReference>
<dbReference type="SUPFAM" id="SSF47090">
    <property type="entry name" value="PGBD-like"/>
    <property type="match status" value="1"/>
</dbReference>
<proteinExistence type="predicted"/>
<dbReference type="STRING" id="1802557.A3A20_02915"/>
<dbReference type="Gene3D" id="1.10.101.10">
    <property type="entry name" value="PGBD-like superfamily/PGBD"/>
    <property type="match status" value="1"/>
</dbReference>
<dbReference type="InterPro" id="IPR036365">
    <property type="entry name" value="PGBD-like_sf"/>
</dbReference>
<evidence type="ECO:0000313" key="3">
    <source>
        <dbReference type="Proteomes" id="UP000178946"/>
    </source>
</evidence>
<feature type="domain" description="Peptidoglycan binding-like" evidence="1">
    <location>
        <begin position="76"/>
        <end position="120"/>
    </location>
</feature>
<dbReference type="Pfam" id="PF01471">
    <property type="entry name" value="PG_binding_1"/>
    <property type="match status" value="1"/>
</dbReference>
<dbReference type="InterPro" id="IPR002477">
    <property type="entry name" value="Peptidoglycan-bd-like"/>
</dbReference>
<evidence type="ECO:0000259" key="1">
    <source>
        <dbReference type="Pfam" id="PF01471"/>
    </source>
</evidence>